<dbReference type="EMBL" id="LR796287">
    <property type="protein sequence ID" value="CAB4134568.1"/>
    <property type="molecule type" value="Genomic_DNA"/>
</dbReference>
<evidence type="ECO:0000313" key="3">
    <source>
        <dbReference type="EMBL" id="CAB4134568.1"/>
    </source>
</evidence>
<organism evidence="4">
    <name type="scientific">uncultured Caudovirales phage</name>
    <dbReference type="NCBI Taxonomy" id="2100421"/>
    <lineage>
        <taxon>Viruses</taxon>
        <taxon>Duplodnaviria</taxon>
        <taxon>Heunggongvirae</taxon>
        <taxon>Uroviricota</taxon>
        <taxon>Caudoviricetes</taxon>
        <taxon>Peduoviridae</taxon>
        <taxon>Maltschvirus</taxon>
        <taxon>Maltschvirus maltsch</taxon>
    </lineage>
</organism>
<dbReference type="GO" id="GO:0006355">
    <property type="term" value="P:regulation of DNA-templated transcription"/>
    <property type="evidence" value="ECO:0007669"/>
    <property type="project" value="InterPro"/>
</dbReference>
<dbReference type="InterPro" id="IPR012318">
    <property type="entry name" value="HTH_CRP"/>
</dbReference>
<sequence length="200" mass="21584">MKPRSENPKQEGPFAWQTREAAKIAGRFGPNHYAVYHALTHFQSAAGTDQKRRFAASYEQLADHIGASKNTVSRCLPDLQKAGLIRIFSGANGALRAIRNAFCLLSISHPSQGHGNPSQGEQVKPSQGHDVKPSQVCKKRTENNYTAPPQAAAGIVENKELEPACSPLRGGSGSKNDEAEITDPKDLARLARMKAALGFV</sequence>
<dbReference type="Pfam" id="PF13545">
    <property type="entry name" value="HTH_Crp_2"/>
    <property type="match status" value="1"/>
</dbReference>
<dbReference type="InterPro" id="IPR036388">
    <property type="entry name" value="WH-like_DNA-bd_sf"/>
</dbReference>
<accession>A0A6J5NTP9</accession>
<name>A0A6J5NTP9_9CAUD</name>
<protein>
    <submittedName>
        <fullName evidence="4">Crp-type HTH domain containing protein</fullName>
    </submittedName>
</protein>
<reference evidence="4" key="1">
    <citation type="submission" date="2020-04" db="EMBL/GenBank/DDBJ databases">
        <authorList>
            <person name="Chiriac C."/>
            <person name="Salcher M."/>
            <person name="Ghai R."/>
            <person name="Kavagutti S V."/>
        </authorList>
    </citation>
    <scope>NUCLEOTIDE SEQUENCE</scope>
</reference>
<dbReference type="InterPro" id="IPR036390">
    <property type="entry name" value="WH_DNA-bd_sf"/>
</dbReference>
<dbReference type="SUPFAM" id="SSF46785">
    <property type="entry name" value="Winged helix' DNA-binding domain"/>
    <property type="match status" value="1"/>
</dbReference>
<feature type="compositionally biased region" description="Polar residues" evidence="1">
    <location>
        <begin position="111"/>
        <end position="125"/>
    </location>
</feature>
<dbReference type="GO" id="GO:0003677">
    <property type="term" value="F:DNA binding"/>
    <property type="evidence" value="ECO:0007669"/>
    <property type="project" value="InterPro"/>
</dbReference>
<proteinExistence type="predicted"/>
<dbReference type="Gene3D" id="1.10.10.10">
    <property type="entry name" value="Winged helix-like DNA-binding domain superfamily/Winged helix DNA-binding domain"/>
    <property type="match status" value="1"/>
</dbReference>
<gene>
    <name evidence="3" type="ORF">UFOVP279_41</name>
    <name evidence="4" type="ORF">UFOVP781_22</name>
</gene>
<evidence type="ECO:0000313" key="4">
    <source>
        <dbReference type="EMBL" id="CAB4162182.1"/>
    </source>
</evidence>
<feature type="region of interest" description="Disordered" evidence="1">
    <location>
        <begin position="111"/>
        <end position="183"/>
    </location>
</feature>
<dbReference type="EMBL" id="LR796731">
    <property type="protein sequence ID" value="CAB4162182.1"/>
    <property type="molecule type" value="Genomic_DNA"/>
</dbReference>
<evidence type="ECO:0000259" key="2">
    <source>
        <dbReference type="Pfam" id="PF13545"/>
    </source>
</evidence>
<evidence type="ECO:0000256" key="1">
    <source>
        <dbReference type="SAM" id="MobiDB-lite"/>
    </source>
</evidence>
<feature type="domain" description="HTH crp-type" evidence="2">
    <location>
        <begin position="39"/>
        <end position="86"/>
    </location>
</feature>